<dbReference type="OrthoDB" id="344120at2"/>
<evidence type="ECO:0000313" key="2">
    <source>
        <dbReference type="EMBL" id="TGL64907.1"/>
    </source>
</evidence>
<evidence type="ECO:0000256" key="1">
    <source>
        <dbReference type="SAM" id="MobiDB-lite"/>
    </source>
</evidence>
<dbReference type="Proteomes" id="UP000297762">
    <property type="component" value="Unassembled WGS sequence"/>
</dbReference>
<accession>A0A4R9KER0</accession>
<keyword evidence="3" id="KW-1185">Reference proteome</keyword>
<reference evidence="2" key="1">
    <citation type="journal article" date="2019" name="PLoS Negl. Trop. Dis.">
        <title>Revisiting the worldwide diversity of Leptospira species in the environment.</title>
        <authorList>
            <person name="Vincent A.T."/>
            <person name="Schiettekatte O."/>
            <person name="Bourhy P."/>
            <person name="Veyrier F.J."/>
            <person name="Picardeau M."/>
        </authorList>
    </citation>
    <scope>NUCLEOTIDE SEQUENCE [LARGE SCALE GENOMIC DNA]</scope>
    <source>
        <strain evidence="2">201702455</strain>
    </source>
</reference>
<evidence type="ECO:0000313" key="3">
    <source>
        <dbReference type="Proteomes" id="UP000297762"/>
    </source>
</evidence>
<dbReference type="AlphaFoldDB" id="A0A4R9KER0"/>
<comment type="caution">
    <text evidence="2">The sequence shown here is derived from an EMBL/GenBank/DDBJ whole genome shotgun (WGS) entry which is preliminary data.</text>
</comment>
<feature type="region of interest" description="Disordered" evidence="1">
    <location>
        <begin position="60"/>
        <end position="82"/>
    </location>
</feature>
<name>A0A4R9KER0_9LEPT</name>
<dbReference type="RefSeq" id="WP_135647679.1">
    <property type="nucleotide sequence ID" value="NZ_RQGF01000006.1"/>
</dbReference>
<proteinExistence type="predicted"/>
<protein>
    <submittedName>
        <fullName evidence="2">Uncharacterized protein</fullName>
    </submittedName>
</protein>
<organism evidence="2 3">
    <name type="scientific">Leptospira sarikeiensis</name>
    <dbReference type="NCBI Taxonomy" id="2484943"/>
    <lineage>
        <taxon>Bacteria</taxon>
        <taxon>Pseudomonadati</taxon>
        <taxon>Spirochaetota</taxon>
        <taxon>Spirochaetia</taxon>
        <taxon>Leptospirales</taxon>
        <taxon>Leptospiraceae</taxon>
        <taxon>Leptospira</taxon>
    </lineage>
</organism>
<sequence length="82" mass="9070">MQTITGKIKNGKIILDKPVPTQDGKVFITLIDEDEVSNFKLGSTGKDLQKLGLAGIWKDRGHKSSSEISKELRNKMESRLAS</sequence>
<dbReference type="EMBL" id="RQGF01000006">
    <property type="protein sequence ID" value="TGL64907.1"/>
    <property type="molecule type" value="Genomic_DNA"/>
</dbReference>
<gene>
    <name evidence="2" type="ORF">EHQ64_01165</name>
</gene>